<evidence type="ECO:0000256" key="5">
    <source>
        <dbReference type="ARBA" id="ARBA00022679"/>
    </source>
</evidence>
<evidence type="ECO:0000313" key="13">
    <source>
        <dbReference type="Proteomes" id="UP000830236"/>
    </source>
</evidence>
<dbReference type="GO" id="GO:0006351">
    <property type="term" value="P:DNA-templated transcription"/>
    <property type="evidence" value="ECO:0007669"/>
    <property type="project" value="UniProtKB-UniRule"/>
</dbReference>
<protein>
    <recommendedName>
        <fullName evidence="3 11">DNA-directed RNA polymerase subunit omega</fullName>
        <shortName evidence="11">RNAP omega subunit</shortName>
        <ecNumber evidence="2 11">2.7.7.6</ecNumber>
    </recommendedName>
    <alternativeName>
        <fullName evidence="11">RNA polymerase omega subunit</fullName>
    </alternativeName>
    <alternativeName>
        <fullName evidence="9 11">Transcriptase subunit omega</fullName>
    </alternativeName>
</protein>
<dbReference type="Pfam" id="PF01192">
    <property type="entry name" value="RNA_pol_Rpb6"/>
    <property type="match status" value="1"/>
</dbReference>
<dbReference type="GO" id="GO:0003899">
    <property type="term" value="F:DNA-directed RNA polymerase activity"/>
    <property type="evidence" value="ECO:0007669"/>
    <property type="project" value="UniProtKB-UniRule"/>
</dbReference>
<evidence type="ECO:0000256" key="7">
    <source>
        <dbReference type="ARBA" id="ARBA00023163"/>
    </source>
</evidence>
<sequence length="126" mass="13749">MLGTVAHPEGITNPPIDDLLEKVDSKYGLVIDAAKRARQINTYSQQLESNQLEVFGPLVEVSSDEKPLGIALREIAADKLEVIPGDVARERRAEVEAARLAAEEDMFSDIALGEVATETSLDDIQF</sequence>
<dbReference type="GO" id="GO:0003677">
    <property type="term" value="F:DNA binding"/>
    <property type="evidence" value="ECO:0007669"/>
    <property type="project" value="UniProtKB-UniRule"/>
</dbReference>
<gene>
    <name evidence="11 12" type="primary">rpoZ</name>
    <name evidence="12" type="ORF">M3I41_04385</name>
</gene>
<evidence type="ECO:0000256" key="10">
    <source>
        <dbReference type="ARBA" id="ARBA00048552"/>
    </source>
</evidence>
<comment type="function">
    <text evidence="11">Promotes RNA polymerase assembly. Latches the N- and C-terminal regions of the beta' subunit thereby facilitating its interaction with the beta and alpha subunits.</text>
</comment>
<keyword evidence="4 11" id="KW-0240">DNA-directed RNA polymerase</keyword>
<dbReference type="NCBIfam" id="TIGR00690">
    <property type="entry name" value="rpoZ"/>
    <property type="match status" value="1"/>
</dbReference>
<proteinExistence type="inferred from homology"/>
<dbReference type="InterPro" id="IPR036161">
    <property type="entry name" value="RPB6/omega-like_sf"/>
</dbReference>
<dbReference type="SUPFAM" id="SSF63562">
    <property type="entry name" value="RPB6/omega subunit-like"/>
    <property type="match status" value="1"/>
</dbReference>
<comment type="subunit">
    <text evidence="8 11">The RNAP catalytic core consists of 2 alpha, 1 beta, 1 beta' and 1 omega subunit. When a sigma factor is associated with the core the holoenzyme is formed, which can initiate transcription.</text>
</comment>
<dbReference type="EC" id="2.7.7.6" evidence="2 11"/>
<evidence type="ECO:0000256" key="3">
    <source>
        <dbReference type="ARBA" id="ARBA00013725"/>
    </source>
</evidence>
<dbReference type="SMART" id="SM01409">
    <property type="entry name" value="RNA_pol_Rpb6"/>
    <property type="match status" value="1"/>
</dbReference>
<dbReference type="HAMAP" id="MF_00366">
    <property type="entry name" value="RNApol_bact_RpoZ"/>
    <property type="match status" value="1"/>
</dbReference>
<evidence type="ECO:0000256" key="8">
    <source>
        <dbReference type="ARBA" id="ARBA00025935"/>
    </source>
</evidence>
<dbReference type="EMBL" id="CP097095">
    <property type="protein sequence ID" value="UQF80501.1"/>
    <property type="molecule type" value="Genomic_DNA"/>
</dbReference>
<evidence type="ECO:0000256" key="9">
    <source>
        <dbReference type="ARBA" id="ARBA00029924"/>
    </source>
</evidence>
<evidence type="ECO:0000256" key="1">
    <source>
        <dbReference type="ARBA" id="ARBA00006711"/>
    </source>
</evidence>
<comment type="catalytic activity">
    <reaction evidence="10 11">
        <text>RNA(n) + a ribonucleoside 5'-triphosphate = RNA(n+1) + diphosphate</text>
        <dbReference type="Rhea" id="RHEA:21248"/>
        <dbReference type="Rhea" id="RHEA-COMP:14527"/>
        <dbReference type="Rhea" id="RHEA-COMP:17342"/>
        <dbReference type="ChEBI" id="CHEBI:33019"/>
        <dbReference type="ChEBI" id="CHEBI:61557"/>
        <dbReference type="ChEBI" id="CHEBI:140395"/>
        <dbReference type="EC" id="2.7.7.6"/>
    </reaction>
</comment>
<dbReference type="GO" id="GO:0000428">
    <property type="term" value="C:DNA-directed RNA polymerase complex"/>
    <property type="evidence" value="ECO:0007669"/>
    <property type="project" value="UniProtKB-KW"/>
</dbReference>
<dbReference type="KEGG" id="agh:M3I41_04385"/>
<evidence type="ECO:0000256" key="11">
    <source>
        <dbReference type="HAMAP-Rule" id="MF_00366"/>
    </source>
</evidence>
<dbReference type="AlphaFoldDB" id="A0A929QS37"/>
<keyword evidence="6 11" id="KW-0548">Nucleotidyltransferase</keyword>
<dbReference type="InterPro" id="IPR006110">
    <property type="entry name" value="Pol_omega/Rpo6/RPB6"/>
</dbReference>
<dbReference type="InterPro" id="IPR003716">
    <property type="entry name" value="DNA-dir_RNA_pol_omega"/>
</dbReference>
<evidence type="ECO:0000256" key="4">
    <source>
        <dbReference type="ARBA" id="ARBA00022478"/>
    </source>
</evidence>
<name>A0A929QS37_9ACTO</name>
<comment type="similarity">
    <text evidence="1 11">Belongs to the RNA polymerase subunit omega family.</text>
</comment>
<dbReference type="PANTHER" id="PTHR34476">
    <property type="entry name" value="DNA-DIRECTED RNA POLYMERASE SUBUNIT OMEGA"/>
    <property type="match status" value="1"/>
</dbReference>
<reference evidence="12" key="1">
    <citation type="submission" date="2022-05" db="EMBL/GenBank/DDBJ databases">
        <title>Using nanopore sequencing to obtain complete genomes from saliva samples.</title>
        <authorList>
            <person name="Baker J.L."/>
        </authorList>
    </citation>
    <scope>NUCLEOTIDE SEQUENCE</scope>
    <source>
        <strain evidence="12">JCVI-JB-Ag32</strain>
    </source>
</reference>
<keyword evidence="7 11" id="KW-0804">Transcription</keyword>
<evidence type="ECO:0000256" key="2">
    <source>
        <dbReference type="ARBA" id="ARBA00012418"/>
    </source>
</evidence>
<evidence type="ECO:0000256" key="6">
    <source>
        <dbReference type="ARBA" id="ARBA00022695"/>
    </source>
</evidence>
<evidence type="ECO:0000313" key="12">
    <source>
        <dbReference type="EMBL" id="UQF80501.1"/>
    </source>
</evidence>
<dbReference type="Proteomes" id="UP000830236">
    <property type="component" value="Chromosome"/>
</dbReference>
<accession>A0A929QS37</accession>
<organism evidence="12 13">
    <name type="scientific">Actinomyces graevenitzii</name>
    <dbReference type="NCBI Taxonomy" id="55565"/>
    <lineage>
        <taxon>Bacteria</taxon>
        <taxon>Bacillati</taxon>
        <taxon>Actinomycetota</taxon>
        <taxon>Actinomycetes</taxon>
        <taxon>Actinomycetales</taxon>
        <taxon>Actinomycetaceae</taxon>
        <taxon>Actinomyces</taxon>
    </lineage>
</organism>
<dbReference type="PANTHER" id="PTHR34476:SF1">
    <property type="entry name" value="DNA-DIRECTED RNA POLYMERASE SUBUNIT OMEGA"/>
    <property type="match status" value="1"/>
</dbReference>
<dbReference type="Gene3D" id="3.90.940.10">
    <property type="match status" value="1"/>
</dbReference>
<keyword evidence="5 11" id="KW-0808">Transferase</keyword>